<keyword evidence="2 9" id="KW-0820">tRNA-binding</keyword>
<dbReference type="RefSeq" id="WP_338265366.1">
    <property type="nucleotide sequence ID" value="NZ_AP027271.1"/>
</dbReference>
<dbReference type="SUPFAM" id="SSF52540">
    <property type="entry name" value="P-loop containing nucleoside triphosphate hydrolases"/>
    <property type="match status" value="1"/>
</dbReference>
<keyword evidence="6 9" id="KW-0067">ATP-binding</keyword>
<dbReference type="InterPro" id="IPR000182">
    <property type="entry name" value="GNAT_dom"/>
</dbReference>
<evidence type="ECO:0000256" key="6">
    <source>
        <dbReference type="ARBA" id="ARBA00022840"/>
    </source>
</evidence>
<dbReference type="Gene3D" id="3.40.630.30">
    <property type="match status" value="1"/>
</dbReference>
<dbReference type="CDD" id="cd04301">
    <property type="entry name" value="NAT_SF"/>
    <property type="match status" value="1"/>
</dbReference>
<keyword evidence="5 9" id="KW-0547">Nucleotide-binding</keyword>
<evidence type="ECO:0000256" key="4">
    <source>
        <dbReference type="ARBA" id="ARBA00022694"/>
    </source>
</evidence>
<feature type="domain" description="TcmA/NAT10 helicase" evidence="10">
    <location>
        <begin position="193"/>
        <end position="351"/>
    </location>
</feature>
<evidence type="ECO:0000256" key="1">
    <source>
        <dbReference type="ARBA" id="ARBA00022490"/>
    </source>
</evidence>
<keyword evidence="1 9" id="KW-0963">Cytoplasm</keyword>
<dbReference type="InterPro" id="IPR016181">
    <property type="entry name" value="Acyl_CoA_acyltransferase"/>
</dbReference>
<keyword evidence="3 9" id="KW-0808">Transferase</keyword>
<comment type="similarity">
    <text evidence="9">Belongs to the TmcA family.</text>
</comment>
<dbReference type="InterPro" id="IPR027417">
    <property type="entry name" value="P-loop_NTPase"/>
</dbReference>
<name>A0ABM8FD03_9GAMM</name>
<evidence type="ECO:0000313" key="14">
    <source>
        <dbReference type="Proteomes" id="UP001307608"/>
    </source>
</evidence>
<comment type="subcellular location">
    <subcellularLocation>
        <location evidence="9">Cytoplasm</location>
    </subcellularLocation>
</comment>
<dbReference type="PANTHER" id="PTHR10925:SF5">
    <property type="entry name" value="RNA CYTIDINE ACETYLTRANSFERASE"/>
    <property type="match status" value="1"/>
</dbReference>
<keyword evidence="7 9" id="KW-0694">RNA-binding</keyword>
<evidence type="ECO:0000259" key="10">
    <source>
        <dbReference type="Pfam" id="PF05127"/>
    </source>
</evidence>
<dbReference type="InterPro" id="IPR007807">
    <property type="entry name" value="TcmA/NAT10_helicase"/>
</dbReference>
<gene>
    <name evidence="9 13" type="primary">tmcA</name>
    <name evidence="13" type="ORF">MACH16_06720</name>
</gene>
<evidence type="ECO:0000259" key="11">
    <source>
        <dbReference type="Pfam" id="PF08351"/>
    </source>
</evidence>
<dbReference type="HAMAP" id="MF_01886">
    <property type="entry name" value="tRNA_acetyltr_TmcA"/>
    <property type="match status" value="1"/>
</dbReference>
<dbReference type="SUPFAM" id="SSF55729">
    <property type="entry name" value="Acyl-CoA N-acyltransferases (Nat)"/>
    <property type="match status" value="1"/>
</dbReference>
<evidence type="ECO:0000256" key="5">
    <source>
        <dbReference type="ARBA" id="ARBA00022741"/>
    </source>
</evidence>
<dbReference type="Pfam" id="PF13718">
    <property type="entry name" value="GNAT_acetyltr_2"/>
    <property type="match status" value="1"/>
</dbReference>
<feature type="binding site" evidence="9">
    <location>
        <position position="334"/>
    </location>
    <ligand>
        <name>ATP</name>
        <dbReference type="ChEBI" id="CHEBI:30616"/>
    </ligand>
</feature>
<dbReference type="Proteomes" id="UP001307608">
    <property type="component" value="Chromosome"/>
</dbReference>
<dbReference type="InterPro" id="IPR013562">
    <property type="entry name" value="TmcA/NAT10_N"/>
</dbReference>
<proteinExistence type="inferred from homology"/>
<comment type="caution">
    <text evidence="9">Lacks conserved residue(s) required for the propagation of feature annotation.</text>
</comment>
<dbReference type="InterPro" id="IPR024914">
    <property type="entry name" value="tRNA_acetyltr_TmcA"/>
</dbReference>
<evidence type="ECO:0000259" key="12">
    <source>
        <dbReference type="Pfam" id="PF13718"/>
    </source>
</evidence>
<comment type="function">
    <text evidence="9">Catalyzes the formation of N(4)-acetylcytidine (ac(4)C) at the wobble position of tRNA(Met), by using acetyl-CoA as an acetyl donor and ATP (or GTP).</text>
</comment>
<dbReference type="Gene3D" id="3.40.50.300">
    <property type="entry name" value="P-loop containing nucleotide triphosphate hydrolases"/>
    <property type="match status" value="1"/>
</dbReference>
<dbReference type="PANTHER" id="PTHR10925">
    <property type="entry name" value="N-ACETYLTRANSFERASE 10"/>
    <property type="match status" value="1"/>
</dbReference>
<evidence type="ECO:0000313" key="13">
    <source>
        <dbReference type="EMBL" id="BDX01924.1"/>
    </source>
</evidence>
<keyword evidence="14" id="KW-1185">Reference proteome</keyword>
<evidence type="ECO:0000256" key="7">
    <source>
        <dbReference type="ARBA" id="ARBA00022884"/>
    </source>
</evidence>
<dbReference type="InterPro" id="IPR038321">
    <property type="entry name" value="TmcA_C_sf"/>
</dbReference>
<feature type="binding site" evidence="9">
    <location>
        <position position="177"/>
    </location>
    <ligand>
        <name>ATP</name>
        <dbReference type="ChEBI" id="CHEBI:30616"/>
    </ligand>
</feature>
<evidence type="ECO:0000256" key="9">
    <source>
        <dbReference type="HAMAP-Rule" id="MF_01886"/>
    </source>
</evidence>
<keyword evidence="4 9" id="KW-0819">tRNA processing</keyword>
<keyword evidence="8 9" id="KW-0012">Acyltransferase</keyword>
<feature type="binding site" evidence="9">
    <location>
        <begin position="481"/>
        <end position="483"/>
    </location>
    <ligand>
        <name>acetyl-CoA</name>
        <dbReference type="ChEBI" id="CHEBI:57288"/>
    </ligand>
</feature>
<reference evidence="13 14" key="1">
    <citation type="submission" date="2023-01" db="EMBL/GenBank/DDBJ databases">
        <title>Complete genome sequence of Marinomonas pontica strain 200518_36.</title>
        <authorList>
            <person name="Ueki S."/>
            <person name="Gajardo G."/>
            <person name="Maruyama F."/>
        </authorList>
    </citation>
    <scope>NUCLEOTIDE SEQUENCE [LARGE SCALE GENOMIC DNA]</scope>
    <source>
        <strain evidence="13 14">200518_36</strain>
    </source>
</reference>
<evidence type="ECO:0000256" key="8">
    <source>
        <dbReference type="ARBA" id="ARBA00023315"/>
    </source>
</evidence>
<dbReference type="EMBL" id="AP027271">
    <property type="protein sequence ID" value="BDX01924.1"/>
    <property type="molecule type" value="Genomic_DNA"/>
</dbReference>
<feature type="domain" description="N-acetyltransferase" evidence="12">
    <location>
        <begin position="390"/>
        <end position="501"/>
    </location>
</feature>
<organism evidence="13 14">
    <name type="scientific">Marinomonas pontica</name>
    <dbReference type="NCBI Taxonomy" id="264739"/>
    <lineage>
        <taxon>Bacteria</taxon>
        <taxon>Pseudomonadati</taxon>
        <taxon>Pseudomonadota</taxon>
        <taxon>Gammaproteobacteria</taxon>
        <taxon>Oceanospirillales</taxon>
        <taxon>Oceanospirillaceae</taxon>
        <taxon>Marinomonas</taxon>
    </lineage>
</organism>
<dbReference type="Gene3D" id="3.40.50.11040">
    <property type="match status" value="1"/>
</dbReference>
<comment type="catalytic activity">
    <reaction evidence="9">
        <text>cytidine(34) in elongator tRNA(Met) + acetyl-CoA + ATP + H2O = N(4)-acetylcytidine(34) in elongator tRNA(Met) + ADP + phosphate + CoA + H(+)</text>
        <dbReference type="Rhea" id="RHEA:43788"/>
        <dbReference type="Rhea" id="RHEA-COMP:10693"/>
        <dbReference type="Rhea" id="RHEA-COMP:10694"/>
        <dbReference type="ChEBI" id="CHEBI:15377"/>
        <dbReference type="ChEBI" id="CHEBI:15378"/>
        <dbReference type="ChEBI" id="CHEBI:30616"/>
        <dbReference type="ChEBI" id="CHEBI:43474"/>
        <dbReference type="ChEBI" id="CHEBI:57287"/>
        <dbReference type="ChEBI" id="CHEBI:57288"/>
        <dbReference type="ChEBI" id="CHEBI:74900"/>
        <dbReference type="ChEBI" id="CHEBI:82748"/>
        <dbReference type="ChEBI" id="CHEBI:456216"/>
        <dbReference type="EC" id="2.3.1.193"/>
    </reaction>
</comment>
<evidence type="ECO:0000256" key="2">
    <source>
        <dbReference type="ARBA" id="ARBA00022555"/>
    </source>
</evidence>
<feature type="domain" description="TmcA/NAT10 N-terminal" evidence="11">
    <location>
        <begin position="3"/>
        <end position="147"/>
    </location>
</feature>
<accession>A0ABM8FD03</accession>
<dbReference type="Pfam" id="PF05127">
    <property type="entry name" value="NAT10_TcmA_helicase"/>
    <property type="match status" value="1"/>
</dbReference>
<dbReference type="InterPro" id="IPR032672">
    <property type="entry name" value="TmcA/NAT10/Kre33"/>
</dbReference>
<dbReference type="Pfam" id="PF08351">
    <property type="entry name" value="TmcA_N"/>
    <property type="match status" value="1"/>
</dbReference>
<protein>
    <recommendedName>
        <fullName evidence="9">tRNA(Met) cytidine acetyltransferase TmcA</fullName>
        <ecNumber evidence="9">2.3.1.193</ecNumber>
    </recommendedName>
</protein>
<evidence type="ECO:0000256" key="3">
    <source>
        <dbReference type="ARBA" id="ARBA00022679"/>
    </source>
</evidence>
<dbReference type="EC" id="2.3.1.193" evidence="9"/>
<dbReference type="Gene3D" id="1.20.120.890">
    <property type="entry name" value="tRNA(Met) cytidine acetyltransferase, tail domain"/>
    <property type="match status" value="1"/>
</dbReference>
<sequence>MTQSDRHRHCLLLKGSPNEVLSDFRQLCEHFSSVLISAHDVGQYDELLASPSSLPPLKTCSFKHARQELGSSHDAILVDLSQGVSASAFAILAGTVRGNGVFAIALPNEDWLSMTDQDLARYLPWPYEPAQVTSAFKRYLLDQLQSEASPFRSVPDQVTALPALSPVNANAPLTKEQTDAQADLFAEQAKSYVLIAPRGRGKSTLLGDSIAKLIQAGKRVAVCAPNQEAIVSLKARFDQQMNQNHISLPFFAPDALISDSSYWDFLFVDEASMIPLPLLMTLNNKAEHALFSTTDYGYEGAGKGFGIRFCHHLASQKTPHKHALKTLTLNQPIRWGGNDPLENWINNCFFLAPPENNANTIKDVDKATIEYSKLTGEQWLTRSPLLADTFQLLVSAHYQTSPDNLRWVLDDPSVSTHVLHRAGQVQSVAIMTKEGNLPNTLSQEVMQGKRRPRGHLVPQSLLAHEGIENAGQFTYWRISRIATDPSLQNQGLASQLLAQINSAAQQNCDFLCSSFAATIDVVSFWLKNGYVPIRMGTAKDHASGGYSLMVVKPISDSARHLTSKWQATFIEQFTLNLLLQYSDLPTELILLMLGQCSPAQGKLPTLAQLSAKDLQDIALFVEHHRPFDSIRAVFLKATLSLALQGQLDSQKATHRLLLEAALGRNTEHSRQDAKLAGKKAMHQSFKAILSTLLI</sequence>